<dbReference type="InterPro" id="IPR052985">
    <property type="entry name" value="CoA-trans_III_biosynth/detox"/>
</dbReference>
<accession>A0A8H3F5Z5</accession>
<dbReference type="Proteomes" id="UP000664521">
    <property type="component" value="Unassembled WGS sequence"/>
</dbReference>
<dbReference type="PANTHER" id="PTHR48229">
    <property type="entry name" value="CAIB/BAIF FAMILY ENZYME (AFU_ORTHOLOGUE AFUA_1G05360)-RELATED"/>
    <property type="match status" value="1"/>
</dbReference>
<dbReference type="Pfam" id="PF02515">
    <property type="entry name" value="CoA_transf_3"/>
    <property type="match status" value="1"/>
</dbReference>
<protein>
    <submittedName>
        <fullName evidence="2">Uncharacterized protein</fullName>
    </submittedName>
</protein>
<dbReference type="OrthoDB" id="2308815at2759"/>
<evidence type="ECO:0000313" key="3">
    <source>
        <dbReference type="Proteomes" id="UP000664521"/>
    </source>
</evidence>
<comment type="caution">
    <text evidence="2">The sequence shown here is derived from an EMBL/GenBank/DDBJ whole genome shotgun (WGS) entry which is preliminary data.</text>
</comment>
<organism evidence="2 3">
    <name type="scientific">Heterodermia speciosa</name>
    <dbReference type="NCBI Taxonomy" id="116794"/>
    <lineage>
        <taxon>Eukaryota</taxon>
        <taxon>Fungi</taxon>
        <taxon>Dikarya</taxon>
        <taxon>Ascomycota</taxon>
        <taxon>Pezizomycotina</taxon>
        <taxon>Lecanoromycetes</taxon>
        <taxon>OSLEUM clade</taxon>
        <taxon>Lecanoromycetidae</taxon>
        <taxon>Caliciales</taxon>
        <taxon>Physciaceae</taxon>
        <taxon>Heterodermia</taxon>
    </lineage>
</organism>
<comment type="similarity">
    <text evidence="1">Belongs to the CoA-transferase III family.</text>
</comment>
<dbReference type="InterPro" id="IPR023606">
    <property type="entry name" value="CoA-Trfase_III_dom_1_sf"/>
</dbReference>
<evidence type="ECO:0000313" key="2">
    <source>
        <dbReference type="EMBL" id="CAF9914901.1"/>
    </source>
</evidence>
<dbReference type="GO" id="GO:0003824">
    <property type="term" value="F:catalytic activity"/>
    <property type="evidence" value="ECO:0007669"/>
    <property type="project" value="InterPro"/>
</dbReference>
<proteinExistence type="inferred from homology"/>
<sequence length="577" mass="65104">MSSTSSTYSVPRESKKLFIEGILENPLIKGLLPAELIDSAQLIRFEGNELPSIPVNWRWAESIAALKAFEATTLNYLLKRKYNIPPVEVTINTDHASLFIMSPPLAQVLDGMKGAGSPTSVIDPDTLKSYRSDGYHRSRESWHRVLATGIYKTRDDRFYHIHGSLNPDQTLTALGLPLEGEPDDTFEQVVQRFQDKVSQFDAVALDELMNEQYRQAGTVAWSSEEYFASEHGRQNSEVGLYELSRDAGSHQPAGWWPDHSSLPSSPKRPLAGLKVVDLTRVIAGPTITRSLAELGASIMRVTSPQIVDFTTVFRDLNWGKWNCSLHLKDEADKESLRQLILDADIVVDGYRPGVMDKLGFGREAIFELVKNRDRGIIHLRENCYGWHGPWANRSGWQGISDACCGVSRTFAEGMGLSEAVTPPFPNSDHWYVQHSKNSVTPVHALVQRAEQGGNYGVDIALNYYSQWLVRSCGTYDSDIWDDLWKRHGSPVFHHYDNTRRTVPAVLKLLHQHDEEILFKPSFFEQYRAGAVGVDIRRVRPVARFRDEVVELRYNVGTRGNGVDRPVWPNDLTTEIIS</sequence>
<dbReference type="EMBL" id="CAJPDS010000015">
    <property type="protein sequence ID" value="CAF9914901.1"/>
    <property type="molecule type" value="Genomic_DNA"/>
</dbReference>
<name>A0A8H3F5Z5_9LECA</name>
<dbReference type="SUPFAM" id="SSF89796">
    <property type="entry name" value="CoA-transferase family III (CaiB/BaiF)"/>
    <property type="match status" value="2"/>
</dbReference>
<dbReference type="AlphaFoldDB" id="A0A8H3F5Z5"/>
<evidence type="ECO:0000256" key="1">
    <source>
        <dbReference type="ARBA" id="ARBA00008383"/>
    </source>
</evidence>
<keyword evidence="3" id="KW-1185">Reference proteome</keyword>
<gene>
    <name evidence="2" type="ORF">HETSPECPRED_002234</name>
</gene>
<reference evidence="2" key="1">
    <citation type="submission" date="2021-03" db="EMBL/GenBank/DDBJ databases">
        <authorList>
            <person name="Tagirdzhanova G."/>
        </authorList>
    </citation>
    <scope>NUCLEOTIDE SEQUENCE</scope>
</reference>
<dbReference type="PANTHER" id="PTHR48229:SF2">
    <property type="entry name" value="CAIB_BAIF FAMILY PROTEIN"/>
    <property type="match status" value="1"/>
</dbReference>
<dbReference type="InterPro" id="IPR003673">
    <property type="entry name" value="CoA-Trfase_fam_III"/>
</dbReference>
<dbReference type="Gene3D" id="3.40.50.10540">
    <property type="entry name" value="Crotonobetainyl-coa:carnitine coa-transferase, domain 1"/>
    <property type="match status" value="1"/>
</dbReference>